<dbReference type="CDD" id="cd06325">
    <property type="entry name" value="PBP1_ABC_unchar_transporter"/>
    <property type="match status" value="1"/>
</dbReference>
<dbReference type="RefSeq" id="WP_085936699.1">
    <property type="nucleotide sequence ID" value="NZ_FUWJ01000009.1"/>
</dbReference>
<dbReference type="Pfam" id="PF04392">
    <property type="entry name" value="ABC_sub_bind"/>
    <property type="match status" value="1"/>
</dbReference>
<keyword evidence="2" id="KW-1185">Reference proteome</keyword>
<accession>A0A1T4SQ11</accession>
<proteinExistence type="predicted"/>
<dbReference type="InterPro" id="IPR007487">
    <property type="entry name" value="ABC_transpt-TYRBP-like"/>
</dbReference>
<name>A0A1T4SQ11_9HYPH</name>
<dbReference type="SUPFAM" id="SSF53822">
    <property type="entry name" value="Periplasmic binding protein-like I"/>
    <property type="match status" value="1"/>
</dbReference>
<dbReference type="EMBL" id="FUWJ01000009">
    <property type="protein sequence ID" value="SKA30350.1"/>
    <property type="molecule type" value="Genomic_DNA"/>
</dbReference>
<evidence type="ECO:0000313" key="2">
    <source>
        <dbReference type="Proteomes" id="UP000190092"/>
    </source>
</evidence>
<dbReference type="OrthoDB" id="9776955at2"/>
<dbReference type="STRING" id="225324.SAMN02745126_04948"/>
<sequence length="322" mass="34393">MRRREVLGLGVAAAVLPRVASAQARVYRVGFLTLEPSETAALLLEPLRALGYAEGKTLAFDYRSAAGDPVRLPALAEELVRLHPDVLVAGWGTLAPKALRAATSTIPIVFSTAGDPVGAGLVQTLARPGGNVTGLSGQSAEFKSKQLQLLEMAVPNQRAIGVLYNPDTPYALLALKELQAGAEKDGIRLVLLEVRKPADFSAARLEALVAAGATSLFVLEDPLAVSLRKQVMAEVDRLRLPTMSGLREYLDEGALMLYGTNQGDRYRRTAMLVDRILKGANPAELPVEQPTKFDFIINLKAARALGVTIPPSVLALADDVIE</sequence>
<dbReference type="PANTHER" id="PTHR35271:SF1">
    <property type="entry name" value="ABC TRANSPORTER, SUBSTRATE-BINDING LIPOPROTEIN"/>
    <property type="match status" value="1"/>
</dbReference>
<dbReference type="Proteomes" id="UP000190092">
    <property type="component" value="Unassembled WGS sequence"/>
</dbReference>
<protein>
    <submittedName>
        <fullName evidence="1">Putative ABC transport system substrate-binding protein</fullName>
    </submittedName>
</protein>
<organism evidence="1 2">
    <name type="scientific">Enhydrobacter aerosaccus</name>
    <dbReference type="NCBI Taxonomy" id="225324"/>
    <lineage>
        <taxon>Bacteria</taxon>
        <taxon>Pseudomonadati</taxon>
        <taxon>Pseudomonadota</taxon>
        <taxon>Alphaproteobacteria</taxon>
        <taxon>Hyphomicrobiales</taxon>
        <taxon>Enhydrobacter</taxon>
    </lineage>
</organism>
<dbReference type="Gene3D" id="3.40.50.2300">
    <property type="match status" value="2"/>
</dbReference>
<dbReference type="AlphaFoldDB" id="A0A1T4SQ11"/>
<evidence type="ECO:0000313" key="1">
    <source>
        <dbReference type="EMBL" id="SKA30350.1"/>
    </source>
</evidence>
<gene>
    <name evidence="1" type="ORF">SAMN02745126_04948</name>
</gene>
<reference evidence="2" key="1">
    <citation type="submission" date="2017-02" db="EMBL/GenBank/DDBJ databases">
        <authorList>
            <person name="Varghese N."/>
            <person name="Submissions S."/>
        </authorList>
    </citation>
    <scope>NUCLEOTIDE SEQUENCE [LARGE SCALE GENOMIC DNA]</scope>
    <source>
        <strain evidence="2">ATCC 27094</strain>
    </source>
</reference>
<dbReference type="InterPro" id="IPR028082">
    <property type="entry name" value="Peripla_BP_I"/>
</dbReference>
<dbReference type="PANTHER" id="PTHR35271">
    <property type="entry name" value="ABC TRANSPORTER, SUBSTRATE-BINDING LIPOPROTEIN-RELATED"/>
    <property type="match status" value="1"/>
</dbReference>